<dbReference type="Gene3D" id="3.40.50.300">
    <property type="entry name" value="P-loop containing nucleotide triphosphate hydrolases"/>
    <property type="match status" value="1"/>
</dbReference>
<evidence type="ECO:0000256" key="1">
    <source>
        <dbReference type="ARBA" id="ARBA00005417"/>
    </source>
</evidence>
<dbReference type="InterPro" id="IPR017871">
    <property type="entry name" value="ABC_transporter-like_CS"/>
</dbReference>
<dbReference type="AlphaFoldDB" id="A0A6J7L1U0"/>
<dbReference type="GO" id="GO:0005524">
    <property type="term" value="F:ATP binding"/>
    <property type="evidence" value="ECO:0007669"/>
    <property type="project" value="InterPro"/>
</dbReference>
<evidence type="ECO:0000259" key="3">
    <source>
        <dbReference type="PROSITE" id="PS50893"/>
    </source>
</evidence>
<proteinExistence type="inferred from homology"/>
<dbReference type="EMBL" id="CAFBNF010000324">
    <property type="protein sequence ID" value="CAB4962678.1"/>
    <property type="molecule type" value="Genomic_DNA"/>
</dbReference>
<dbReference type="PANTHER" id="PTHR43117">
    <property type="entry name" value="OSMOPROTECTANT IMPORT ATP-BINDING PROTEIN OSMV"/>
    <property type="match status" value="1"/>
</dbReference>
<dbReference type="SUPFAM" id="SSF52540">
    <property type="entry name" value="P-loop containing nucleoside triphosphate hydrolases"/>
    <property type="match status" value="1"/>
</dbReference>
<sequence>MGLFPHQSVRTNVGTVCRLLKWDEARIAARADEMLDMVGLDPHQFGDRYPSQLSGGQRQRVGVARALAADPPVLLMDEPFGAVDPVARAQLQGHFHTLVKSLGTTVMMVTHDIDEAVRLGDRIAVMRAGGVLEQYAAPAELLARPATDFVADFVGSDRVLRGLVRTPIERSLLDAPAPQTATSSPQLHVGDSLRVGLSCVLAEPSGSVSVMENGEVVGALTMDAVHRHLRRPAEAA</sequence>
<organism evidence="4">
    <name type="scientific">freshwater metagenome</name>
    <dbReference type="NCBI Taxonomy" id="449393"/>
    <lineage>
        <taxon>unclassified sequences</taxon>
        <taxon>metagenomes</taxon>
        <taxon>ecological metagenomes</taxon>
    </lineage>
</organism>
<dbReference type="InterPro" id="IPR027417">
    <property type="entry name" value="P-loop_NTPase"/>
</dbReference>
<evidence type="ECO:0000256" key="2">
    <source>
        <dbReference type="ARBA" id="ARBA00022448"/>
    </source>
</evidence>
<accession>A0A6J7L1U0</accession>
<dbReference type="PANTHER" id="PTHR43117:SF4">
    <property type="entry name" value="OSMOPROTECTANT IMPORT ATP-BINDING PROTEIN OSMV"/>
    <property type="match status" value="1"/>
</dbReference>
<dbReference type="GO" id="GO:0016887">
    <property type="term" value="F:ATP hydrolysis activity"/>
    <property type="evidence" value="ECO:0007669"/>
    <property type="project" value="InterPro"/>
</dbReference>
<name>A0A6J7L1U0_9ZZZZ</name>
<keyword evidence="2" id="KW-0813">Transport</keyword>
<dbReference type="PROSITE" id="PS50893">
    <property type="entry name" value="ABC_TRANSPORTER_2"/>
    <property type="match status" value="1"/>
</dbReference>
<gene>
    <name evidence="4" type="ORF">UFOPK3773_02096</name>
</gene>
<dbReference type="Pfam" id="PF00005">
    <property type="entry name" value="ABC_tran"/>
    <property type="match status" value="1"/>
</dbReference>
<comment type="similarity">
    <text evidence="1">Belongs to the ABC transporter superfamily.</text>
</comment>
<reference evidence="4" key="1">
    <citation type="submission" date="2020-05" db="EMBL/GenBank/DDBJ databases">
        <authorList>
            <person name="Chiriac C."/>
            <person name="Salcher M."/>
            <person name="Ghai R."/>
            <person name="Kavagutti S V."/>
        </authorList>
    </citation>
    <scope>NUCLEOTIDE SEQUENCE</scope>
</reference>
<protein>
    <submittedName>
        <fullName evidence="4">Unannotated protein</fullName>
    </submittedName>
</protein>
<dbReference type="InterPro" id="IPR003439">
    <property type="entry name" value="ABC_transporter-like_ATP-bd"/>
</dbReference>
<feature type="domain" description="ABC transporter" evidence="3">
    <location>
        <begin position="4"/>
        <end position="154"/>
    </location>
</feature>
<evidence type="ECO:0000313" key="4">
    <source>
        <dbReference type="EMBL" id="CAB4962678.1"/>
    </source>
</evidence>
<dbReference type="PROSITE" id="PS00211">
    <property type="entry name" value="ABC_TRANSPORTER_1"/>
    <property type="match status" value="1"/>
</dbReference>